<evidence type="ECO:0000256" key="5">
    <source>
        <dbReference type="ARBA" id="ARBA00022982"/>
    </source>
</evidence>
<gene>
    <name evidence="9" type="ORF">HA285_06285</name>
</gene>
<dbReference type="PROSITE" id="PS00198">
    <property type="entry name" value="4FE4S_FER_1"/>
    <property type="match status" value="4"/>
</dbReference>
<dbReference type="EMBL" id="DUHT01000068">
    <property type="protein sequence ID" value="HIH65185.1"/>
    <property type="molecule type" value="Genomic_DNA"/>
</dbReference>
<keyword evidence="5" id="KW-0249">Electron transport</keyword>
<dbReference type="SUPFAM" id="SSF54862">
    <property type="entry name" value="4Fe-4S ferredoxins"/>
    <property type="match status" value="1"/>
</dbReference>
<feature type="domain" description="4Fe-4S ferredoxin-type" evidence="8">
    <location>
        <begin position="12"/>
        <end position="41"/>
    </location>
</feature>
<dbReference type="GO" id="GO:0051539">
    <property type="term" value="F:4 iron, 4 sulfur cluster binding"/>
    <property type="evidence" value="ECO:0007669"/>
    <property type="project" value="UniProtKB-KW"/>
</dbReference>
<feature type="domain" description="4Fe-4S ferredoxin-type" evidence="8">
    <location>
        <begin position="135"/>
        <end position="164"/>
    </location>
</feature>
<keyword evidence="1" id="KW-0813">Transport</keyword>
<evidence type="ECO:0000256" key="2">
    <source>
        <dbReference type="ARBA" id="ARBA00022485"/>
    </source>
</evidence>
<dbReference type="InterPro" id="IPR017900">
    <property type="entry name" value="4Fe4S_Fe_S_CS"/>
</dbReference>
<evidence type="ECO:0000256" key="1">
    <source>
        <dbReference type="ARBA" id="ARBA00022448"/>
    </source>
</evidence>
<dbReference type="Pfam" id="PF12838">
    <property type="entry name" value="Fer4_7"/>
    <property type="match status" value="2"/>
</dbReference>
<sequence length="263" mass="28958">MLVNERMGSERRTLNYNPDLCTGCGLCSETCPVDAIDRAPLLPIARGLIKMNRVSFNKEKCVLCGLCASVCIFGAIDLQKDGKSIRGADEYPFWDFKLEIDDEKCFLCGNCADACPRNALLTIRDLPERKSLVKGEINVSMEKCIYCGECAAMCPASAIEISWRDPDSSNMAIADGIRVDEDKCLYCGICKRICPVGAIRMSCLTCMYNEELKATVEGAVITIDERCAHCGWCMEICPANAITVKKPIRGTISQADERCRGES</sequence>
<evidence type="ECO:0000256" key="7">
    <source>
        <dbReference type="ARBA" id="ARBA00023014"/>
    </source>
</evidence>
<dbReference type="InterPro" id="IPR043256">
    <property type="entry name" value="MvhB-like"/>
</dbReference>
<name>A0A7J4MX46_METTF</name>
<dbReference type="Gene3D" id="3.30.70.3270">
    <property type="match status" value="1"/>
</dbReference>
<dbReference type="PROSITE" id="PS51379">
    <property type="entry name" value="4FE4S_FER_2"/>
    <property type="match status" value="6"/>
</dbReference>
<evidence type="ECO:0000313" key="9">
    <source>
        <dbReference type="EMBL" id="HIH65185.1"/>
    </source>
</evidence>
<feature type="domain" description="4Fe-4S ferredoxin-type" evidence="8">
    <location>
        <begin position="175"/>
        <end position="204"/>
    </location>
</feature>
<dbReference type="GO" id="GO:0016491">
    <property type="term" value="F:oxidoreductase activity"/>
    <property type="evidence" value="ECO:0007669"/>
    <property type="project" value="UniProtKB-ARBA"/>
</dbReference>
<dbReference type="Pfam" id="PF00037">
    <property type="entry name" value="Fer4"/>
    <property type="match status" value="2"/>
</dbReference>
<reference evidence="10" key="1">
    <citation type="journal article" date="2020" name="bioRxiv">
        <title>A rank-normalized archaeal taxonomy based on genome phylogeny resolves widespread incomplete and uneven classifications.</title>
        <authorList>
            <person name="Rinke C."/>
            <person name="Chuvochina M."/>
            <person name="Mussig A.J."/>
            <person name="Chaumeil P.-A."/>
            <person name="Waite D.W."/>
            <person name="Whitman W.B."/>
            <person name="Parks D.H."/>
            <person name="Hugenholtz P."/>
        </authorList>
    </citation>
    <scope>NUCLEOTIDE SEQUENCE [LARGE SCALE GENOMIC DNA]</scope>
</reference>
<dbReference type="Proteomes" id="UP000538031">
    <property type="component" value="Unassembled WGS sequence"/>
</dbReference>
<feature type="domain" description="4Fe-4S ferredoxin-type" evidence="8">
    <location>
        <begin position="96"/>
        <end position="126"/>
    </location>
</feature>
<evidence type="ECO:0000313" key="10">
    <source>
        <dbReference type="Proteomes" id="UP000538031"/>
    </source>
</evidence>
<dbReference type="Gene3D" id="3.30.70.20">
    <property type="match status" value="4"/>
</dbReference>
<proteinExistence type="predicted"/>
<dbReference type="InterPro" id="IPR050572">
    <property type="entry name" value="Fe-S_Ferredoxin"/>
</dbReference>
<dbReference type="GO" id="GO:0046872">
    <property type="term" value="F:metal ion binding"/>
    <property type="evidence" value="ECO:0007669"/>
    <property type="project" value="UniProtKB-KW"/>
</dbReference>
<accession>A0A7J4MX46</accession>
<keyword evidence="7" id="KW-0411">Iron-sulfur</keyword>
<comment type="caution">
    <text evidence="9">The sequence shown here is derived from an EMBL/GenBank/DDBJ whole genome shotgun (WGS) entry which is preliminary data.</text>
</comment>
<dbReference type="AlphaFoldDB" id="A0A7J4MX46"/>
<keyword evidence="6" id="KW-0408">Iron</keyword>
<feature type="domain" description="4Fe-4S ferredoxin-type" evidence="8">
    <location>
        <begin position="52"/>
        <end position="81"/>
    </location>
</feature>
<organism evidence="9 10">
    <name type="scientific">Methanothermobacter thermautotrophicus</name>
    <name type="common">Methanobacterium thermoformicicum</name>
    <dbReference type="NCBI Taxonomy" id="145262"/>
    <lineage>
        <taxon>Archaea</taxon>
        <taxon>Methanobacteriati</taxon>
        <taxon>Methanobacteriota</taxon>
        <taxon>Methanomada group</taxon>
        <taxon>Methanobacteria</taxon>
        <taxon>Methanobacteriales</taxon>
        <taxon>Methanobacteriaceae</taxon>
        <taxon>Methanothermobacter</taxon>
    </lineage>
</organism>
<keyword evidence="4" id="KW-0677">Repeat</keyword>
<evidence type="ECO:0000259" key="8">
    <source>
        <dbReference type="PROSITE" id="PS51379"/>
    </source>
</evidence>
<keyword evidence="3" id="KW-0479">Metal-binding</keyword>
<evidence type="ECO:0000256" key="3">
    <source>
        <dbReference type="ARBA" id="ARBA00022723"/>
    </source>
</evidence>
<dbReference type="PIRSF" id="PIRSF005658">
    <property type="entry name" value="FwdF"/>
    <property type="match status" value="1"/>
</dbReference>
<feature type="non-terminal residue" evidence="9">
    <location>
        <position position="263"/>
    </location>
</feature>
<keyword evidence="2" id="KW-0004">4Fe-4S</keyword>
<protein>
    <submittedName>
        <fullName evidence="9">4Fe-4S binding protein</fullName>
    </submittedName>
</protein>
<evidence type="ECO:0000256" key="6">
    <source>
        <dbReference type="ARBA" id="ARBA00023004"/>
    </source>
</evidence>
<dbReference type="PANTHER" id="PTHR43687:SF6">
    <property type="entry name" value="L-ASPARTATE SEMIALDEHYDE SULFURTRANSFERASE IRON-SULFUR SUBUNIT"/>
    <property type="match status" value="1"/>
</dbReference>
<dbReference type="InterPro" id="IPR017896">
    <property type="entry name" value="4Fe4S_Fe-S-bd"/>
</dbReference>
<dbReference type="CDD" id="cd10549">
    <property type="entry name" value="MtMvhB_like"/>
    <property type="match status" value="1"/>
</dbReference>
<evidence type="ECO:0000256" key="4">
    <source>
        <dbReference type="ARBA" id="ARBA00022737"/>
    </source>
</evidence>
<dbReference type="PANTHER" id="PTHR43687">
    <property type="entry name" value="ADENYLYLSULFATE REDUCTASE, BETA SUBUNIT"/>
    <property type="match status" value="1"/>
</dbReference>
<feature type="domain" description="4Fe-4S ferredoxin-type" evidence="8">
    <location>
        <begin position="219"/>
        <end position="247"/>
    </location>
</feature>